<keyword evidence="1" id="KW-1133">Transmembrane helix</keyword>
<reference evidence="2" key="2">
    <citation type="submission" date="2024-07" db="EMBL/GenBank/DDBJ databases">
        <title>Streptomyces haneummycinica sp. nov., a new antibiotic-producing actinobacterium isolated from marine sediment.</title>
        <authorList>
            <person name="Uemura M."/>
            <person name="Hamada M."/>
            <person name="Hirano S."/>
            <person name="Kobayashi K."/>
            <person name="Ohshiro T."/>
            <person name="Kobayashi T."/>
            <person name="Terahara T."/>
        </authorList>
    </citation>
    <scope>NUCLEOTIDE SEQUENCE</scope>
    <source>
        <strain evidence="2">KM77-8</strain>
    </source>
</reference>
<evidence type="ECO:0000256" key="1">
    <source>
        <dbReference type="SAM" id="Phobius"/>
    </source>
</evidence>
<evidence type="ECO:0000313" key="2">
    <source>
        <dbReference type="EMBL" id="BFO21402.1"/>
    </source>
</evidence>
<feature type="transmembrane region" description="Helical" evidence="1">
    <location>
        <begin position="35"/>
        <end position="57"/>
    </location>
</feature>
<proteinExistence type="predicted"/>
<feature type="transmembrane region" description="Helical" evidence="1">
    <location>
        <begin position="12"/>
        <end position="29"/>
    </location>
</feature>
<dbReference type="EMBL" id="AP035768">
    <property type="protein sequence ID" value="BFO21402.1"/>
    <property type="molecule type" value="Genomic_DNA"/>
</dbReference>
<protein>
    <submittedName>
        <fullName evidence="2">Uncharacterized protein</fullName>
    </submittedName>
</protein>
<dbReference type="AlphaFoldDB" id="A0AAT9HVZ3"/>
<keyword evidence="1" id="KW-0472">Membrane</keyword>
<gene>
    <name evidence="2" type="ORF">SHKM778_77900</name>
</gene>
<sequence>MSENRPWYRSNRYLVGIMPAGVVGIAYAQTSLEGVAQNVVMGTCALMLLGFVFRVALNARAEKK</sequence>
<keyword evidence="1" id="KW-0812">Transmembrane</keyword>
<organism evidence="2">
    <name type="scientific">Streptomyces haneummycinicus</name>
    <dbReference type="NCBI Taxonomy" id="3074435"/>
    <lineage>
        <taxon>Bacteria</taxon>
        <taxon>Bacillati</taxon>
        <taxon>Actinomycetota</taxon>
        <taxon>Actinomycetes</taxon>
        <taxon>Kitasatosporales</taxon>
        <taxon>Streptomycetaceae</taxon>
        <taxon>Streptomyces</taxon>
    </lineage>
</organism>
<accession>A0AAT9HVZ3</accession>
<name>A0AAT9HVZ3_9ACTN</name>
<reference evidence="2" key="1">
    <citation type="submission" date="2024-06" db="EMBL/GenBank/DDBJ databases">
        <authorList>
            <consortium name="consrtm"/>
            <person name="Uemura M."/>
            <person name="Terahara T."/>
        </authorList>
    </citation>
    <scope>NUCLEOTIDE SEQUENCE</scope>
    <source>
        <strain evidence="2">KM77-8</strain>
    </source>
</reference>